<sequence length="334" mass="39195">MEQKEAVMVLFDREEEYARLLSEFLRRQKELPWEIHTYTKMEELLEREKNGKVTMLVVAESSCMDTLSTLEPACQAILNESGTLRFHQFPNINKYQEADKVWKELLELYVETVGTQLPFLCAEYKTKFIGIYSPVHRCLQSSFALTLGQLLSEKHPTLYLNFEHYIGISELLPERQSRDLADLLYFLTGDAGKFSLRMQMVIQHKGGLDYIPPMRNGQNLLEIPPEEWRNLFQRIEELGKYEYVILDLSESIQGLFEVLQICTRVFTLTKEDKMSRMKLDQYEQLLALCEKDTVKGKTRKLALPFFQKLPTEMEQFTRGELAEYVRKEIAMLEN</sequence>
<gene>
    <name evidence="1" type="ORF">FYJ59_08910</name>
</gene>
<dbReference type="AlphaFoldDB" id="A0A6L5YJA8"/>
<accession>A0A6L5YJA8</accession>
<proteinExistence type="predicted"/>
<reference evidence="1 2" key="1">
    <citation type="submission" date="2019-08" db="EMBL/GenBank/DDBJ databases">
        <title>In-depth cultivation of the pig gut microbiome towards novel bacterial diversity and tailored functional studies.</title>
        <authorList>
            <person name="Wylensek D."/>
            <person name="Hitch T.C.A."/>
            <person name="Clavel T."/>
        </authorList>
    </citation>
    <scope>NUCLEOTIDE SEQUENCE [LARGE SCALE GENOMIC DNA]</scope>
    <source>
        <strain evidence="1 2">WCA3-601-WT-6H</strain>
    </source>
</reference>
<dbReference type="InterPro" id="IPR027417">
    <property type="entry name" value="P-loop_NTPase"/>
</dbReference>
<dbReference type="RefSeq" id="WP_154496534.1">
    <property type="nucleotide sequence ID" value="NZ_VUMU01000010.1"/>
</dbReference>
<evidence type="ECO:0000313" key="2">
    <source>
        <dbReference type="Proteomes" id="UP000476055"/>
    </source>
</evidence>
<dbReference type="Gene3D" id="3.40.50.300">
    <property type="entry name" value="P-loop containing nucleotide triphosphate hydrolases"/>
    <property type="match status" value="1"/>
</dbReference>
<evidence type="ECO:0000313" key="1">
    <source>
        <dbReference type="EMBL" id="MST58355.1"/>
    </source>
</evidence>
<keyword evidence="2" id="KW-1185">Reference proteome</keyword>
<name>A0A6L5YJA8_9FIRM</name>
<organism evidence="1 2">
    <name type="scientific">Waltera intestinalis</name>
    <dbReference type="NCBI Taxonomy" id="2606635"/>
    <lineage>
        <taxon>Bacteria</taxon>
        <taxon>Bacillati</taxon>
        <taxon>Bacillota</taxon>
        <taxon>Clostridia</taxon>
        <taxon>Lachnospirales</taxon>
        <taxon>Lachnospiraceae</taxon>
        <taxon>Waltera</taxon>
    </lineage>
</organism>
<comment type="caution">
    <text evidence="1">The sequence shown here is derived from an EMBL/GenBank/DDBJ whole genome shotgun (WGS) entry which is preliminary data.</text>
</comment>
<dbReference type="EMBL" id="VUMU01000010">
    <property type="protein sequence ID" value="MST58355.1"/>
    <property type="molecule type" value="Genomic_DNA"/>
</dbReference>
<dbReference type="Gene3D" id="3.40.50.10850">
    <property type="entry name" value="Ntrc-like two-domain protein"/>
    <property type="match status" value="1"/>
</dbReference>
<dbReference type="Proteomes" id="UP000476055">
    <property type="component" value="Unassembled WGS sequence"/>
</dbReference>
<protein>
    <submittedName>
        <fullName evidence="1">Uncharacterized protein</fullName>
    </submittedName>
</protein>